<evidence type="ECO:0000256" key="11">
    <source>
        <dbReference type="ARBA" id="ARBA00022989"/>
    </source>
</evidence>
<feature type="transmembrane region" description="Helical" evidence="16">
    <location>
        <begin position="219"/>
        <end position="237"/>
    </location>
</feature>
<evidence type="ECO:0000256" key="8">
    <source>
        <dbReference type="ARBA" id="ARBA00022679"/>
    </source>
</evidence>
<dbReference type="Proteomes" id="UP000398389">
    <property type="component" value="Unassembled WGS sequence"/>
</dbReference>
<organism evidence="19 20">
    <name type="scientific">Magnusiomyces paraingens</name>
    <dbReference type="NCBI Taxonomy" id="2606893"/>
    <lineage>
        <taxon>Eukaryota</taxon>
        <taxon>Fungi</taxon>
        <taxon>Dikarya</taxon>
        <taxon>Ascomycota</taxon>
        <taxon>Saccharomycotina</taxon>
        <taxon>Dipodascomycetes</taxon>
        <taxon>Dipodascales</taxon>
        <taxon>Dipodascaceae</taxon>
        <taxon>Magnusiomyces</taxon>
    </lineage>
</organism>
<keyword evidence="15 16" id="KW-1208">Phospholipid metabolism</keyword>
<feature type="transmembrane region" description="Helical" evidence="16">
    <location>
        <begin position="358"/>
        <end position="380"/>
    </location>
</feature>
<dbReference type="InterPro" id="IPR000374">
    <property type="entry name" value="PC_trans"/>
</dbReference>
<dbReference type="Pfam" id="PF01148">
    <property type="entry name" value="CTP_transf_1"/>
    <property type="match status" value="1"/>
</dbReference>
<feature type="transmembrane region" description="Helical" evidence="16">
    <location>
        <begin position="285"/>
        <end position="306"/>
    </location>
</feature>
<accession>A0A5E8B1L6</accession>
<gene>
    <name evidence="19" type="ORF">SAPINGB_P000630</name>
</gene>
<evidence type="ECO:0000256" key="15">
    <source>
        <dbReference type="ARBA" id="ARBA00023264"/>
    </source>
</evidence>
<evidence type="ECO:0000256" key="17">
    <source>
        <dbReference type="RuleBase" id="RU003938"/>
    </source>
</evidence>
<evidence type="ECO:0000256" key="6">
    <source>
        <dbReference type="ARBA" id="ARBA00012487"/>
    </source>
</evidence>
<evidence type="ECO:0000313" key="19">
    <source>
        <dbReference type="EMBL" id="VVT45078.1"/>
    </source>
</evidence>
<evidence type="ECO:0000256" key="10">
    <source>
        <dbReference type="ARBA" id="ARBA00022695"/>
    </source>
</evidence>
<keyword evidence="11 16" id="KW-1133">Transmembrane helix</keyword>
<evidence type="ECO:0000313" key="20">
    <source>
        <dbReference type="Proteomes" id="UP000398389"/>
    </source>
</evidence>
<dbReference type="GeneID" id="43579453"/>
<feature type="transmembrane region" description="Helical" evidence="16">
    <location>
        <begin position="114"/>
        <end position="132"/>
    </location>
</feature>
<proteinExistence type="inferred from homology"/>
<sequence>MSDTNNNNNNIPNRQSTTASSAQAANASVSEKSIPLESSSSSSPQINLQSKESTIELTESNELNQKNTQDAPDTITITVAAAEKEKKRQNFVVRTIWTIVMIAGFFLILAAGHIWIIALIVLIQVLTFKEVINLATEPSREKKLPWVRSLNWYFLATTIYFLEGESVIYYFKHVVLVDAYLLPLATHHRFFSYCLYIIGFIFFVSSLEKNHYRFQFTQFCITHMTLLLVVIQAHFIVRNIFSGIFWFFVPAALVITNDIFAYLCGITFGHTPLIKISPKKTVEGFIGAWICTIFMGLILVFILGRFKYFICPISDLGINAFTGIDCTPNAVFFPSAHRIPSLFQPLFFGMDTVVFPTIYIHVTALATFASLIAPFGGFFASGLKRTFKVKDFGDTIPGHGGITDRMDCQFLMGFFSYLYYDTFVASHNVSITSLLQSAIVNLSHDQQTQLALALVRYLVSKNILAESAIASIENSVI</sequence>
<comment type="subcellular location">
    <subcellularLocation>
        <location evidence="2">Membrane</location>
        <topology evidence="2">Multi-pass membrane protein</topology>
    </subcellularLocation>
</comment>
<keyword evidence="13 16" id="KW-0472">Membrane</keyword>
<reference evidence="19 20" key="1">
    <citation type="submission" date="2019-09" db="EMBL/GenBank/DDBJ databases">
        <authorList>
            <person name="Brejova B."/>
        </authorList>
    </citation>
    <scope>NUCLEOTIDE SEQUENCE [LARGE SCALE GENOMIC DNA]</scope>
</reference>
<evidence type="ECO:0000256" key="5">
    <source>
        <dbReference type="ARBA" id="ARBA00010185"/>
    </source>
</evidence>
<comment type="catalytic activity">
    <reaction evidence="1 16 17">
        <text>a 1,2-diacyl-sn-glycero-3-phosphate + CTP + H(+) = a CDP-1,2-diacyl-sn-glycerol + diphosphate</text>
        <dbReference type="Rhea" id="RHEA:16229"/>
        <dbReference type="ChEBI" id="CHEBI:15378"/>
        <dbReference type="ChEBI" id="CHEBI:33019"/>
        <dbReference type="ChEBI" id="CHEBI:37563"/>
        <dbReference type="ChEBI" id="CHEBI:58332"/>
        <dbReference type="ChEBI" id="CHEBI:58608"/>
        <dbReference type="EC" id="2.7.7.41"/>
    </reaction>
</comment>
<dbReference type="RefSeq" id="XP_031851244.1">
    <property type="nucleotide sequence ID" value="XM_031995353.1"/>
</dbReference>
<protein>
    <recommendedName>
        <fullName evidence="6 16">Phosphatidate cytidylyltransferase</fullName>
        <ecNumber evidence="6 16">2.7.7.41</ecNumber>
    </recommendedName>
</protein>
<keyword evidence="14 16" id="KW-0594">Phospholipid biosynthesis</keyword>
<comment type="pathway">
    <text evidence="3 16 17">Phospholipid metabolism; CDP-diacylglycerol biosynthesis; CDP-diacylglycerol from sn-glycerol 3-phosphate: step 3/3.</text>
</comment>
<evidence type="ECO:0000256" key="2">
    <source>
        <dbReference type="ARBA" id="ARBA00004141"/>
    </source>
</evidence>
<keyword evidence="8 16" id="KW-0808">Transferase</keyword>
<evidence type="ECO:0000256" key="13">
    <source>
        <dbReference type="ARBA" id="ARBA00023136"/>
    </source>
</evidence>
<dbReference type="GO" id="GO:0004605">
    <property type="term" value="F:phosphatidate cytidylyltransferase activity"/>
    <property type="evidence" value="ECO:0007669"/>
    <property type="project" value="UniProtKB-UniRule"/>
</dbReference>
<feature type="transmembrane region" description="Helical" evidence="16">
    <location>
        <begin position="243"/>
        <end position="264"/>
    </location>
</feature>
<evidence type="ECO:0000256" key="14">
    <source>
        <dbReference type="ARBA" id="ARBA00023209"/>
    </source>
</evidence>
<evidence type="ECO:0000256" key="16">
    <source>
        <dbReference type="PIRNR" id="PIRNR018269"/>
    </source>
</evidence>
<evidence type="ECO:0000256" key="3">
    <source>
        <dbReference type="ARBA" id="ARBA00005119"/>
    </source>
</evidence>
<dbReference type="EMBL" id="CABVLU010000001">
    <property type="protein sequence ID" value="VVT45078.1"/>
    <property type="molecule type" value="Genomic_DNA"/>
</dbReference>
<keyword evidence="10 16" id="KW-0548">Nucleotidyltransferase</keyword>
<evidence type="ECO:0000256" key="12">
    <source>
        <dbReference type="ARBA" id="ARBA00023098"/>
    </source>
</evidence>
<evidence type="ECO:0000256" key="1">
    <source>
        <dbReference type="ARBA" id="ARBA00001698"/>
    </source>
</evidence>
<dbReference type="UniPathway" id="UPA00557">
    <property type="reaction ID" value="UER00614"/>
</dbReference>
<comment type="similarity">
    <text evidence="5 16 17">Belongs to the CDS family.</text>
</comment>
<keyword evidence="7 16" id="KW-0444">Lipid biosynthesis</keyword>
<evidence type="ECO:0000256" key="18">
    <source>
        <dbReference type="SAM" id="MobiDB-lite"/>
    </source>
</evidence>
<dbReference type="PROSITE" id="PS01315">
    <property type="entry name" value="CDS"/>
    <property type="match status" value="1"/>
</dbReference>
<dbReference type="OrthoDB" id="10260889at2759"/>
<dbReference type="AlphaFoldDB" id="A0A5E8B1L6"/>
<keyword evidence="12 16" id="KW-0443">Lipid metabolism</keyword>
<feature type="transmembrane region" description="Helical" evidence="16">
    <location>
        <begin position="190"/>
        <end position="207"/>
    </location>
</feature>
<dbReference type="EC" id="2.7.7.41" evidence="6 16"/>
<evidence type="ECO:0000256" key="4">
    <source>
        <dbReference type="ARBA" id="ARBA00005189"/>
    </source>
</evidence>
<feature type="transmembrane region" description="Helical" evidence="16">
    <location>
        <begin position="152"/>
        <end position="170"/>
    </location>
</feature>
<name>A0A5E8B1L6_9ASCO</name>
<feature type="region of interest" description="Disordered" evidence="18">
    <location>
        <begin position="1"/>
        <end position="51"/>
    </location>
</feature>
<keyword evidence="20" id="KW-1185">Reference proteome</keyword>
<dbReference type="InterPro" id="IPR016720">
    <property type="entry name" value="PC_Trfase_euk"/>
</dbReference>
<dbReference type="PANTHER" id="PTHR13773:SF8">
    <property type="entry name" value="PHOSPHATIDATE CYTIDYLYLTRANSFERASE, PHOTORECEPTOR-SPECIFIC"/>
    <property type="match status" value="1"/>
</dbReference>
<keyword evidence="9 16" id="KW-0812">Transmembrane</keyword>
<evidence type="ECO:0000256" key="7">
    <source>
        <dbReference type="ARBA" id="ARBA00022516"/>
    </source>
</evidence>
<comment type="pathway">
    <text evidence="4">Lipid metabolism.</text>
</comment>
<evidence type="ECO:0000256" key="9">
    <source>
        <dbReference type="ARBA" id="ARBA00022692"/>
    </source>
</evidence>
<dbReference type="PANTHER" id="PTHR13773">
    <property type="entry name" value="PHOSPHATIDATE CYTIDYLYLTRANSFERASE"/>
    <property type="match status" value="1"/>
</dbReference>
<feature type="transmembrane region" description="Helical" evidence="16">
    <location>
        <begin position="91"/>
        <end position="108"/>
    </location>
</feature>
<dbReference type="GO" id="GO:0005789">
    <property type="term" value="C:endoplasmic reticulum membrane"/>
    <property type="evidence" value="ECO:0007669"/>
    <property type="project" value="TreeGrafter"/>
</dbReference>
<dbReference type="GO" id="GO:0016024">
    <property type="term" value="P:CDP-diacylglycerol biosynthetic process"/>
    <property type="evidence" value="ECO:0007669"/>
    <property type="project" value="UniProtKB-UniRule"/>
</dbReference>
<dbReference type="PIRSF" id="PIRSF018269">
    <property type="entry name" value="PC_trans_euk"/>
    <property type="match status" value="1"/>
</dbReference>